<dbReference type="GO" id="GO:0016020">
    <property type="term" value="C:membrane"/>
    <property type="evidence" value="ECO:0007669"/>
    <property type="project" value="InterPro"/>
</dbReference>
<dbReference type="InterPro" id="IPR005331">
    <property type="entry name" value="Sulfotransferase"/>
</dbReference>
<reference evidence="1" key="1">
    <citation type="journal article" date="2020" name="Nature">
        <title>Giant virus diversity and host interactions through global metagenomics.</title>
        <authorList>
            <person name="Schulz F."/>
            <person name="Roux S."/>
            <person name="Paez-Espino D."/>
            <person name="Jungbluth S."/>
            <person name="Walsh D.A."/>
            <person name="Denef V.J."/>
            <person name="McMahon K.D."/>
            <person name="Konstantinidis K.T."/>
            <person name="Eloe-Fadrosh E.A."/>
            <person name="Kyrpides N.C."/>
            <person name="Woyke T."/>
        </authorList>
    </citation>
    <scope>NUCLEOTIDE SEQUENCE</scope>
    <source>
        <strain evidence="1">GVMAG-M-3300023109-53</strain>
    </source>
</reference>
<dbReference type="SUPFAM" id="SSF52540">
    <property type="entry name" value="P-loop containing nucleoside triphosphate hydrolases"/>
    <property type="match status" value="1"/>
</dbReference>
<dbReference type="InterPro" id="IPR027417">
    <property type="entry name" value="P-loop_NTPase"/>
</dbReference>
<dbReference type="Gene3D" id="3.40.50.300">
    <property type="entry name" value="P-loop containing nucleotide triphosphate hydrolases"/>
    <property type="match status" value="1"/>
</dbReference>
<protein>
    <recommendedName>
        <fullName evidence="2">Sulfotransferase domain-containing protein</fullName>
    </recommendedName>
</protein>
<dbReference type="Pfam" id="PF03567">
    <property type="entry name" value="Sulfotransfer_2"/>
    <property type="match status" value="1"/>
</dbReference>
<evidence type="ECO:0008006" key="2">
    <source>
        <dbReference type="Google" id="ProtNLM"/>
    </source>
</evidence>
<dbReference type="EMBL" id="MN739501">
    <property type="protein sequence ID" value="QHT08781.1"/>
    <property type="molecule type" value="Genomic_DNA"/>
</dbReference>
<dbReference type="AlphaFoldDB" id="A0A6C0CWQ9"/>
<proteinExistence type="predicted"/>
<evidence type="ECO:0000313" key="1">
    <source>
        <dbReference type="EMBL" id="QHT08781.1"/>
    </source>
</evidence>
<organism evidence="1">
    <name type="scientific">viral metagenome</name>
    <dbReference type="NCBI Taxonomy" id="1070528"/>
    <lineage>
        <taxon>unclassified sequences</taxon>
        <taxon>metagenomes</taxon>
        <taxon>organismal metagenomes</taxon>
    </lineage>
</organism>
<dbReference type="GO" id="GO:0008146">
    <property type="term" value="F:sulfotransferase activity"/>
    <property type="evidence" value="ECO:0007669"/>
    <property type="project" value="InterPro"/>
</dbReference>
<sequence>MSLLNDKYLFVHINKSGGGIITKNMENNGKVKINGYHRSLEKMLTFVNETNYSNLYIFTVVRNPWDRMISMYFYYKYKNYHPEFFSGNQEIDDNFNNWIEYIYSSKFDRNRLHSDVNVFTYCFCNQLNWIKNKNGNLIRVNKILKFENLKNELNNFLINSLGIKNIIDEKIHPTNHDHYSKYYNKDSKELVRKYYSEDIEFFNYKF</sequence>
<accession>A0A6C0CWQ9</accession>
<name>A0A6C0CWQ9_9ZZZZ</name>